<evidence type="ECO:0000313" key="2">
    <source>
        <dbReference type="Proteomes" id="UP001142592"/>
    </source>
</evidence>
<keyword evidence="2" id="KW-1185">Reference proteome</keyword>
<comment type="caution">
    <text evidence="1">The sequence shown here is derived from an EMBL/GenBank/DDBJ whole genome shotgun (WGS) entry which is preliminary data.</text>
</comment>
<evidence type="ECO:0008006" key="3">
    <source>
        <dbReference type="Google" id="ProtNLM"/>
    </source>
</evidence>
<dbReference type="Proteomes" id="UP001142592">
    <property type="component" value="Unassembled WGS sequence"/>
</dbReference>
<dbReference type="EMBL" id="JAPJUH010000003">
    <property type="protein sequence ID" value="MCX3265588.1"/>
    <property type="molecule type" value="Genomic_DNA"/>
</dbReference>
<dbReference type="AlphaFoldDB" id="A0A9X3IAH2"/>
<gene>
    <name evidence="1" type="ORF">OQZ29_12575</name>
</gene>
<protein>
    <recommendedName>
        <fullName evidence="3">Baseplate protein J-like domain-containing protein</fullName>
    </recommendedName>
</protein>
<sequence length="1102" mass="122559">MSKNCNKNSAPRNGTNRLNRLPKALDASFVAIDERNKAALYQFADRLSAYVNYHYYDGVAHQSNWNTVFNIDEIRDDGLTEPHLALFDAFLDLYAIAQQDLNQFTAKHLDYFYETFLGFEKKPPLPDKVYLTIELAKHISQHVLKEKTEFKAGKNSDKKEQFYKLLSEFSFSQARVGSLKSILVDPTEKSNIWISPVANSGDGIGGEMINQDGSWEAFGTKQRTKGNIGFAISSPLFRLAEGQRKIIIQINYAAGNSIIPTLTKANFKALASAEKGWEEISIDSVHLTGKSFQLVLLANESVQKIIDYNPKLHVEPYSTTYPVIQIKLNTADGLYESLMFAPLENIQIKTDVKGVKNLLVQNSLGKLDASKPMEIFGSIPAIGANFYIGSTEVFQHKLSSLKLNFEFLNLPAMAFNNYYKSYAEPAKLFEFLPIVTVQNASLASSSDKKEPASQMQNESAKSVIDVQPVSKTLSANVSVGNLSTQMYSVIPKYWQQQEIQKLFSNYVNNSSFKGEITFLDHRSWISLAPNTPQKVNLFGAGDSSAPIAQFNADINIPNELAADYNTDAGAGYDLNTERGFLKLRFTDGKFGHADYQLAYSRAILNNIKEDLSSIELPNSPYTPLIHNLSLDYTAEAQIALTASAFSSGNQIHKIFHIAPFGRAEVRPTPHEGSAYLLPKLQNEGELYIGLIDAIAPQNISLLFQVSEGSSNPDYNKAIVKWSYLHDDTWKDFEDEAILREQTNGLLTTGIITLRIPAVVNSISTLMSGGYSWLRASVEKDVLAVCDIISITAQAAEAQFNSYDDVIPEKLSIEPGVISKLKEPDAAVKRIAQSLGSFDGKPAEQGNDYYLRVSERLRHKGRAITLWDYERLILAQFADVYTVKCIGHTIFNGNVASYNALSPGAVTIIAVPDISISNAPNPLQPKVSKNTLNEIKNFVNQRKSSFAQVHVHNPVYEQIRLHFHVKLKDGYEDNIYLPLLKESIKSLLAPWINNSATQLEFGGKIEKSTLIYQLEKLSYVDYITCFKLYLIRPAGLEDISTKDLERAETATAASILTSFPDHSIVNIKDLPGVKNPDCSCADCDDNVIKSSKQFVSLNECGCN</sequence>
<reference evidence="1" key="1">
    <citation type="submission" date="2022-11" db="EMBL/GenBank/DDBJ databases">
        <authorList>
            <person name="Graham C."/>
            <person name="Newman J.D."/>
        </authorList>
    </citation>
    <scope>NUCLEOTIDE SEQUENCE</scope>
    <source>
        <strain evidence="1">DSM 19486</strain>
    </source>
</reference>
<name>A0A9X3IAH2_9SPHI</name>
<organism evidence="1 2">
    <name type="scientific">Pedobacter agri</name>
    <dbReference type="NCBI Taxonomy" id="454586"/>
    <lineage>
        <taxon>Bacteria</taxon>
        <taxon>Pseudomonadati</taxon>
        <taxon>Bacteroidota</taxon>
        <taxon>Sphingobacteriia</taxon>
        <taxon>Sphingobacteriales</taxon>
        <taxon>Sphingobacteriaceae</taxon>
        <taxon>Pedobacter</taxon>
    </lineage>
</organism>
<dbReference type="RefSeq" id="WP_266269598.1">
    <property type="nucleotide sequence ID" value="NZ_JAPJUH010000003.1"/>
</dbReference>
<proteinExistence type="predicted"/>
<evidence type="ECO:0000313" key="1">
    <source>
        <dbReference type="EMBL" id="MCX3265588.1"/>
    </source>
</evidence>
<accession>A0A9X3IAH2</accession>